<evidence type="ECO:0000313" key="3">
    <source>
        <dbReference type="Proteomes" id="UP001344888"/>
    </source>
</evidence>
<dbReference type="RefSeq" id="WP_326123117.1">
    <property type="nucleotide sequence ID" value="NZ_JARSFG010000012.1"/>
</dbReference>
<gene>
    <name evidence="2" type="ORF">P9B03_09085</name>
</gene>
<dbReference type="PANTHER" id="PTHR23077">
    <property type="entry name" value="AAA-FAMILY ATPASE"/>
    <property type="match status" value="1"/>
</dbReference>
<dbReference type="Proteomes" id="UP001344888">
    <property type="component" value="Unassembled WGS sequence"/>
</dbReference>
<dbReference type="AlphaFoldDB" id="A0AAW9NML7"/>
<sequence length="319" mass="36271">MATAEQLKLLVKAHYENDYTRFDTLLIQVAASEAQKGHVALARDLKSLIEKGKKNSSKIQYIDPEIEGLITVRSSTYRLADLVVSKDVKDNLVNVIKEYENRTKLAQFGLMNRRKILLAGKPGTGKTLTASVLATELQLPLCIIHTDKIMTKYLGETSQKLSKIFDYMANFEAIYLFDEFDSIASERNFNNDVGEIRRIINSFLQYIESNDSGFIIGATNNPQLLDSAIFRRFDDVIIYKLPDAAQRKKLIKNTLGQFWNSEIDLIQVGKISEGLNHAEIVNVCKDAIKETILSDLERVNENVLIKNIDKKIKTYSWEK</sequence>
<proteinExistence type="predicted"/>
<organism evidence="2 3">
    <name type="scientific">Metasolibacillus meyeri</name>
    <dbReference type="NCBI Taxonomy" id="1071052"/>
    <lineage>
        <taxon>Bacteria</taxon>
        <taxon>Bacillati</taxon>
        <taxon>Bacillota</taxon>
        <taxon>Bacilli</taxon>
        <taxon>Bacillales</taxon>
        <taxon>Caryophanaceae</taxon>
        <taxon>Metasolibacillus</taxon>
    </lineage>
</organism>
<dbReference type="InterPro" id="IPR003593">
    <property type="entry name" value="AAA+_ATPase"/>
</dbReference>
<dbReference type="GO" id="GO:0016887">
    <property type="term" value="F:ATP hydrolysis activity"/>
    <property type="evidence" value="ECO:0007669"/>
    <property type="project" value="InterPro"/>
</dbReference>
<accession>A0AAW9NML7</accession>
<name>A0AAW9NML7_9BACL</name>
<dbReference type="Gene3D" id="3.40.50.300">
    <property type="entry name" value="P-loop containing nucleotide triphosphate hydrolases"/>
    <property type="match status" value="1"/>
</dbReference>
<dbReference type="SUPFAM" id="SSF52540">
    <property type="entry name" value="P-loop containing nucleoside triphosphate hydrolases"/>
    <property type="match status" value="1"/>
</dbReference>
<feature type="domain" description="AAA+ ATPase" evidence="1">
    <location>
        <begin position="112"/>
        <end position="243"/>
    </location>
</feature>
<dbReference type="SMART" id="SM00382">
    <property type="entry name" value="AAA"/>
    <property type="match status" value="1"/>
</dbReference>
<dbReference type="GO" id="GO:0005524">
    <property type="term" value="F:ATP binding"/>
    <property type="evidence" value="ECO:0007669"/>
    <property type="project" value="UniProtKB-KW"/>
</dbReference>
<reference evidence="2 3" key="1">
    <citation type="submission" date="2023-03" db="EMBL/GenBank/DDBJ databases">
        <title>Bacillus Genome Sequencing.</title>
        <authorList>
            <person name="Dunlap C."/>
        </authorList>
    </citation>
    <scope>NUCLEOTIDE SEQUENCE [LARGE SCALE GENOMIC DNA]</scope>
    <source>
        <strain evidence="2 3">B-59205</strain>
    </source>
</reference>
<dbReference type="InterPro" id="IPR050168">
    <property type="entry name" value="AAA_ATPase_domain"/>
</dbReference>
<dbReference type="PANTHER" id="PTHR23077:SF198">
    <property type="entry name" value="ATP-DEPENDENT ZINC METALLOPROTEASE FTSH"/>
    <property type="match status" value="1"/>
</dbReference>
<protein>
    <submittedName>
        <fullName evidence="2">ATP-binding protein</fullName>
    </submittedName>
</protein>
<dbReference type="Pfam" id="PF00004">
    <property type="entry name" value="AAA"/>
    <property type="match status" value="1"/>
</dbReference>
<dbReference type="CDD" id="cd19481">
    <property type="entry name" value="RecA-like_protease"/>
    <property type="match status" value="1"/>
</dbReference>
<evidence type="ECO:0000313" key="2">
    <source>
        <dbReference type="EMBL" id="MEC1178635.1"/>
    </source>
</evidence>
<keyword evidence="2" id="KW-0067">ATP-binding</keyword>
<keyword evidence="2" id="KW-0547">Nucleotide-binding</keyword>
<dbReference type="InterPro" id="IPR003959">
    <property type="entry name" value="ATPase_AAA_core"/>
</dbReference>
<evidence type="ECO:0000259" key="1">
    <source>
        <dbReference type="SMART" id="SM00382"/>
    </source>
</evidence>
<keyword evidence="3" id="KW-1185">Reference proteome</keyword>
<comment type="caution">
    <text evidence="2">The sequence shown here is derived from an EMBL/GenBank/DDBJ whole genome shotgun (WGS) entry which is preliminary data.</text>
</comment>
<dbReference type="EMBL" id="JARSFG010000012">
    <property type="protein sequence ID" value="MEC1178635.1"/>
    <property type="molecule type" value="Genomic_DNA"/>
</dbReference>
<dbReference type="InterPro" id="IPR027417">
    <property type="entry name" value="P-loop_NTPase"/>
</dbReference>